<protein>
    <submittedName>
        <fullName evidence="2">DUF2911 domain-containing protein</fullName>
    </submittedName>
</protein>
<keyword evidence="1" id="KW-0732">Signal</keyword>
<evidence type="ECO:0000313" key="3">
    <source>
        <dbReference type="Proteomes" id="UP000305939"/>
    </source>
</evidence>
<feature type="signal peptide" evidence="1">
    <location>
        <begin position="1"/>
        <end position="19"/>
    </location>
</feature>
<dbReference type="OrthoDB" id="187854at2"/>
<gene>
    <name evidence="2" type="ORF">E7Z59_07620</name>
</gene>
<proteinExistence type="predicted"/>
<name>A0A4S3LZI2_9FLAO</name>
<reference evidence="2 3" key="1">
    <citation type="submission" date="2019-04" db="EMBL/GenBank/DDBJ databases">
        <title>Draft genome sequence of Robertkochia marina CC-AMO-30D.</title>
        <authorList>
            <person name="Hameed A."/>
            <person name="Lin S.-Y."/>
            <person name="Shahina M."/>
            <person name="Lai W.-A."/>
            <person name="Young C.-C."/>
        </authorList>
    </citation>
    <scope>NUCLEOTIDE SEQUENCE [LARGE SCALE GENOMIC DNA]</scope>
    <source>
        <strain evidence="2 3">CC-AMO-30D</strain>
    </source>
</reference>
<dbReference type="Proteomes" id="UP000305939">
    <property type="component" value="Unassembled WGS sequence"/>
</dbReference>
<sequence>MKKILLAICFLAASYVSEAQVTTPQPSPSSTITQTVGLTEVSVTFSRPSMRGRSVFGDLVPFDKVWRTGANANTIVKFEHDVKVGGSEVKAGAYALFTKPGKDSWEIILYNDTSNWGAPQEWDESKVVASVTSEIMELPFDVETFSIGFANLTNNGADLGIYWENTYVAMPFEVPTQELAMASIEKTLNGPGSRDYFSAAVYYLEEGQDLEKAKMWMDKALEGQEEPAYWMLRQKSLILAAMGDKKGAIETAKQSLAGAEKAGNADYVALNKKSLEEWGAN</sequence>
<organism evidence="2 3">
    <name type="scientific">Robertkochia marina</name>
    <dbReference type="NCBI Taxonomy" id="1227945"/>
    <lineage>
        <taxon>Bacteria</taxon>
        <taxon>Pseudomonadati</taxon>
        <taxon>Bacteroidota</taxon>
        <taxon>Flavobacteriia</taxon>
        <taxon>Flavobacteriales</taxon>
        <taxon>Flavobacteriaceae</taxon>
        <taxon>Robertkochia</taxon>
    </lineage>
</organism>
<keyword evidence="3" id="KW-1185">Reference proteome</keyword>
<accession>A0A4S3LZI2</accession>
<dbReference type="Pfam" id="PF11138">
    <property type="entry name" value="DUF2911"/>
    <property type="match status" value="1"/>
</dbReference>
<dbReference type="EMBL" id="SSMC01000002">
    <property type="protein sequence ID" value="THD67522.1"/>
    <property type="molecule type" value="Genomic_DNA"/>
</dbReference>
<dbReference type="AlphaFoldDB" id="A0A4S3LZI2"/>
<evidence type="ECO:0000256" key="1">
    <source>
        <dbReference type="SAM" id="SignalP"/>
    </source>
</evidence>
<dbReference type="RefSeq" id="WP_136335727.1">
    <property type="nucleotide sequence ID" value="NZ_QXMP01000005.1"/>
</dbReference>
<feature type="chain" id="PRO_5020485751" evidence="1">
    <location>
        <begin position="20"/>
        <end position="281"/>
    </location>
</feature>
<comment type="caution">
    <text evidence="2">The sequence shown here is derived from an EMBL/GenBank/DDBJ whole genome shotgun (WGS) entry which is preliminary data.</text>
</comment>
<dbReference type="InterPro" id="IPR021314">
    <property type="entry name" value="DUF2911"/>
</dbReference>
<evidence type="ECO:0000313" key="2">
    <source>
        <dbReference type="EMBL" id="THD67522.1"/>
    </source>
</evidence>